<accession>A0A3S5APP9</accession>
<dbReference type="Proteomes" id="UP000784294">
    <property type="component" value="Unassembled WGS sequence"/>
</dbReference>
<protein>
    <submittedName>
        <fullName evidence="2">Uncharacterized protein</fullName>
    </submittedName>
</protein>
<evidence type="ECO:0000313" key="3">
    <source>
        <dbReference type="Proteomes" id="UP000784294"/>
    </source>
</evidence>
<name>A0A3S5APP9_9PLAT</name>
<dbReference type="AlphaFoldDB" id="A0A3S5APP9"/>
<comment type="caution">
    <text evidence="2">The sequence shown here is derived from an EMBL/GenBank/DDBJ whole genome shotgun (WGS) entry which is preliminary data.</text>
</comment>
<feature type="compositionally biased region" description="Low complexity" evidence="1">
    <location>
        <begin position="111"/>
        <end position="127"/>
    </location>
</feature>
<proteinExistence type="predicted"/>
<evidence type="ECO:0000256" key="1">
    <source>
        <dbReference type="SAM" id="MobiDB-lite"/>
    </source>
</evidence>
<reference evidence="2" key="1">
    <citation type="submission" date="2018-11" db="EMBL/GenBank/DDBJ databases">
        <authorList>
            <consortium name="Pathogen Informatics"/>
        </authorList>
    </citation>
    <scope>NUCLEOTIDE SEQUENCE</scope>
</reference>
<evidence type="ECO:0000313" key="2">
    <source>
        <dbReference type="EMBL" id="VEL22002.1"/>
    </source>
</evidence>
<gene>
    <name evidence="2" type="ORF">PXEA_LOCUS15442</name>
</gene>
<feature type="region of interest" description="Disordered" evidence="1">
    <location>
        <begin position="111"/>
        <end position="138"/>
    </location>
</feature>
<dbReference type="Gene3D" id="1.10.287.1490">
    <property type="match status" value="1"/>
</dbReference>
<dbReference type="EMBL" id="CAAALY010054199">
    <property type="protein sequence ID" value="VEL22002.1"/>
    <property type="molecule type" value="Genomic_DNA"/>
</dbReference>
<organism evidence="2 3">
    <name type="scientific">Protopolystoma xenopodis</name>
    <dbReference type="NCBI Taxonomy" id="117903"/>
    <lineage>
        <taxon>Eukaryota</taxon>
        <taxon>Metazoa</taxon>
        <taxon>Spiralia</taxon>
        <taxon>Lophotrochozoa</taxon>
        <taxon>Platyhelminthes</taxon>
        <taxon>Monogenea</taxon>
        <taxon>Polyopisthocotylea</taxon>
        <taxon>Polystomatidea</taxon>
        <taxon>Polystomatidae</taxon>
        <taxon>Protopolystoma</taxon>
    </lineage>
</organism>
<keyword evidence="3" id="KW-1185">Reference proteome</keyword>
<sequence length="296" mass="34071">MLLTVEIYVQHVGFLSEAVSNYQMLPVNALKPSYKMVFLVILLKCDLLQVKQLTLELERCGTEAHELVAQLNEARANSSRAEQEADAWLQEHESRMKQSLEERDTQLAELQRQLQQVQTQQRQQQQAPSEEELSQRARDRETIDALRAEIRDAAKLRSDIQDQLAQANSDLAEARRQVEEKTERLSTLENECLGDYPFHLHLLSAPSLQRFARSCGRRLLGYRPFEGKTVYLRSKILVAWLIQHSLLPQSQQLFPRPHKGDYSHYTRVSIIGMSTTNLASREQLSAFFKRSTPKAA</sequence>